<dbReference type="Gene3D" id="3.40.710.10">
    <property type="entry name" value="DD-peptidase/beta-lactamase superfamily"/>
    <property type="match status" value="1"/>
</dbReference>
<evidence type="ECO:0000313" key="4">
    <source>
        <dbReference type="Proteomes" id="UP001519289"/>
    </source>
</evidence>
<dbReference type="RefSeq" id="WP_209465650.1">
    <property type="nucleotide sequence ID" value="NZ_JAGGLG010000005.1"/>
</dbReference>
<gene>
    <name evidence="3" type="ORF">J2Z79_000891</name>
</gene>
<keyword evidence="4" id="KW-1185">Reference proteome</keyword>
<dbReference type="PANTHER" id="PTHR43283">
    <property type="entry name" value="BETA-LACTAMASE-RELATED"/>
    <property type="match status" value="1"/>
</dbReference>
<protein>
    <submittedName>
        <fullName evidence="3">CubicO group peptidase (Beta-lactamase class C family)</fullName>
    </submittedName>
</protein>
<dbReference type="Proteomes" id="UP001519289">
    <property type="component" value="Unassembled WGS sequence"/>
</dbReference>
<evidence type="ECO:0000313" key="3">
    <source>
        <dbReference type="EMBL" id="MBP2017508.1"/>
    </source>
</evidence>
<dbReference type="EMBL" id="JAGGLG010000005">
    <property type="protein sequence ID" value="MBP2017508.1"/>
    <property type="molecule type" value="Genomic_DNA"/>
</dbReference>
<sequence>MCAVDPARLERAFAVLARGVEQGAFAGAVAAVGGPDQLVVRAFGHAALRPEKIPMRTDTLFDLASLTKVVAALPAVLRLVEEGAFSLDAPVHAILPEFPDERVTVRHLLTHTGGLPAWRPLYLDCRGWDEYLRAIGQVPLESAPGTRVVYSDLGFILLGGIVVRVTGQPLADFCKSAVFDPLGMAETCWTPRVDRSRIAATEEGNRTEYGMAGSRAAEFGRWRRGIFWGEANDGNAFYGLDGVSSHAGLFSTAADLAAYARAWLRGGAPILSRAAVALATRNLTPGQAEARGLGWQKPPADPLPARSHSCGELLSPASFGHTGFTGTSLWIDPERQLFVILLTNRLHPVPRRAGPDLFALRPAFHNAVAAAWDCADEGGEAPETP</sequence>
<proteinExistence type="predicted"/>
<comment type="caution">
    <text evidence="3">The sequence shown here is derived from an EMBL/GenBank/DDBJ whole genome shotgun (WGS) entry which is preliminary data.</text>
</comment>
<dbReference type="SUPFAM" id="SSF56601">
    <property type="entry name" value="beta-lactamase/transpeptidase-like"/>
    <property type="match status" value="1"/>
</dbReference>
<feature type="domain" description="Beta-lactamase-related" evidence="2">
    <location>
        <begin position="15"/>
        <end position="353"/>
    </location>
</feature>
<dbReference type="InterPro" id="IPR012338">
    <property type="entry name" value="Beta-lactam/transpept-like"/>
</dbReference>
<reference evidence="3 4" key="1">
    <citation type="submission" date="2021-03" db="EMBL/GenBank/DDBJ databases">
        <title>Genomic Encyclopedia of Type Strains, Phase IV (KMG-IV): sequencing the most valuable type-strain genomes for metagenomic binning, comparative biology and taxonomic classification.</title>
        <authorList>
            <person name="Goeker M."/>
        </authorList>
    </citation>
    <scope>NUCLEOTIDE SEQUENCE [LARGE SCALE GENOMIC DNA]</scope>
    <source>
        <strain evidence="3 4">DSM 27138</strain>
    </source>
</reference>
<dbReference type="PANTHER" id="PTHR43283:SF11">
    <property type="entry name" value="BETA-LACTAMASE-RELATED DOMAIN-CONTAINING PROTEIN"/>
    <property type="match status" value="1"/>
</dbReference>
<dbReference type="InterPro" id="IPR050789">
    <property type="entry name" value="Diverse_Enzym_Activities"/>
</dbReference>
<name>A0ABS4JPN7_9FIRM</name>
<dbReference type="Pfam" id="PF00144">
    <property type="entry name" value="Beta-lactamase"/>
    <property type="match status" value="1"/>
</dbReference>
<dbReference type="InterPro" id="IPR001466">
    <property type="entry name" value="Beta-lactam-related"/>
</dbReference>
<keyword evidence="1" id="KW-0378">Hydrolase</keyword>
<organism evidence="3 4">
    <name type="scientific">Symbiobacterium terraclitae</name>
    <dbReference type="NCBI Taxonomy" id="557451"/>
    <lineage>
        <taxon>Bacteria</taxon>
        <taxon>Bacillati</taxon>
        <taxon>Bacillota</taxon>
        <taxon>Clostridia</taxon>
        <taxon>Eubacteriales</taxon>
        <taxon>Symbiobacteriaceae</taxon>
        <taxon>Symbiobacterium</taxon>
    </lineage>
</organism>
<evidence type="ECO:0000259" key="2">
    <source>
        <dbReference type="Pfam" id="PF00144"/>
    </source>
</evidence>
<evidence type="ECO:0000256" key="1">
    <source>
        <dbReference type="ARBA" id="ARBA00022801"/>
    </source>
</evidence>
<accession>A0ABS4JPN7</accession>